<reference evidence="3" key="1">
    <citation type="submission" date="2018-05" db="EMBL/GenBank/DDBJ databases">
        <authorList>
            <person name="Lanie J.A."/>
            <person name="Ng W.-L."/>
            <person name="Kazmierczak K.M."/>
            <person name="Andrzejewski T.M."/>
            <person name="Davidsen T.M."/>
            <person name="Wayne K.J."/>
            <person name="Tettelin H."/>
            <person name="Glass J.I."/>
            <person name="Rusch D."/>
            <person name="Podicherti R."/>
            <person name="Tsui H.-C.T."/>
            <person name="Winkler M.E."/>
        </authorList>
    </citation>
    <scope>NUCLEOTIDE SEQUENCE</scope>
</reference>
<dbReference type="Pfam" id="PF01192">
    <property type="entry name" value="RNA_pol_Rpb6"/>
    <property type="match status" value="1"/>
</dbReference>
<evidence type="ECO:0000313" key="3">
    <source>
        <dbReference type="EMBL" id="SVD41335.1"/>
    </source>
</evidence>
<dbReference type="Gene3D" id="3.90.940.10">
    <property type="match status" value="1"/>
</dbReference>
<gene>
    <name evidence="3" type="ORF">METZ01_LOCUS394189</name>
</gene>
<dbReference type="InterPro" id="IPR006110">
    <property type="entry name" value="Pol_omega/Rpo6/RPB6"/>
</dbReference>
<evidence type="ECO:0000256" key="1">
    <source>
        <dbReference type="ARBA" id="ARBA00022478"/>
    </source>
</evidence>
<protein>
    <recommendedName>
        <fullName evidence="4">DNA-directed RNA polymerase</fullName>
    </recommendedName>
</protein>
<evidence type="ECO:0000256" key="2">
    <source>
        <dbReference type="ARBA" id="ARBA00023163"/>
    </source>
</evidence>
<dbReference type="GO" id="GO:0003677">
    <property type="term" value="F:DNA binding"/>
    <property type="evidence" value="ECO:0007669"/>
    <property type="project" value="InterPro"/>
</dbReference>
<dbReference type="GO" id="GO:0006351">
    <property type="term" value="P:DNA-templated transcription"/>
    <property type="evidence" value="ECO:0007669"/>
    <property type="project" value="InterPro"/>
</dbReference>
<name>A0A382V5N9_9ZZZZ</name>
<proteinExistence type="predicted"/>
<accession>A0A382V5N9</accession>
<keyword evidence="2" id="KW-0804">Transcription</keyword>
<evidence type="ECO:0008006" key="4">
    <source>
        <dbReference type="Google" id="ProtNLM"/>
    </source>
</evidence>
<sequence>MSDLFKVCDDIYTSVMIISQRARQIIDQRVIPIVEDEEVEDSIQFQEPEIKIDDMEKPMVVALTEHLNKELEWRKPAEDDLESNGS</sequence>
<keyword evidence="1" id="KW-0240">DNA-directed RNA polymerase</keyword>
<organism evidence="3">
    <name type="scientific">marine metagenome</name>
    <dbReference type="NCBI Taxonomy" id="408172"/>
    <lineage>
        <taxon>unclassified sequences</taxon>
        <taxon>metagenomes</taxon>
        <taxon>ecological metagenomes</taxon>
    </lineage>
</organism>
<dbReference type="AlphaFoldDB" id="A0A382V5N9"/>
<dbReference type="InterPro" id="IPR036161">
    <property type="entry name" value="RPB6/omega-like_sf"/>
</dbReference>
<dbReference type="GO" id="GO:0003899">
    <property type="term" value="F:DNA-directed RNA polymerase activity"/>
    <property type="evidence" value="ECO:0007669"/>
    <property type="project" value="InterPro"/>
</dbReference>
<dbReference type="GO" id="GO:0000428">
    <property type="term" value="C:DNA-directed RNA polymerase complex"/>
    <property type="evidence" value="ECO:0007669"/>
    <property type="project" value="UniProtKB-KW"/>
</dbReference>
<dbReference type="SUPFAM" id="SSF63562">
    <property type="entry name" value="RPB6/omega subunit-like"/>
    <property type="match status" value="1"/>
</dbReference>
<dbReference type="EMBL" id="UINC01149083">
    <property type="protein sequence ID" value="SVD41335.1"/>
    <property type="molecule type" value="Genomic_DNA"/>
</dbReference>